<gene>
    <name evidence="2" type="ORF">J0A67_00945</name>
</gene>
<accession>A0ABS3BJR3</accession>
<dbReference type="RefSeq" id="WP_206567398.1">
    <property type="nucleotide sequence ID" value="NZ_JAFKCW010000001.1"/>
</dbReference>
<feature type="signal peptide" evidence="1">
    <location>
        <begin position="1"/>
        <end position="18"/>
    </location>
</feature>
<organism evidence="2 3">
    <name type="scientific">Algoriphagus aestuariicola</name>
    <dbReference type="NCBI Taxonomy" id="1852016"/>
    <lineage>
        <taxon>Bacteria</taxon>
        <taxon>Pseudomonadati</taxon>
        <taxon>Bacteroidota</taxon>
        <taxon>Cytophagia</taxon>
        <taxon>Cytophagales</taxon>
        <taxon>Cyclobacteriaceae</taxon>
        <taxon>Algoriphagus</taxon>
    </lineage>
</organism>
<dbReference type="Proteomes" id="UP000664698">
    <property type="component" value="Unassembled WGS sequence"/>
</dbReference>
<feature type="chain" id="PRO_5047447333" evidence="1">
    <location>
        <begin position="19"/>
        <end position="200"/>
    </location>
</feature>
<sequence>MMKYLFVFLFLAPFTVFAQFSKGTLAIGGNVSYTSISASSSDNSTPATHYFTLSPTVATFVAPSFSVGAFVQLYTQNSPTLNIYTNLFEDQKTVSQIYGVFARKYFSVSDKFLISLNGKVGAGSRTTDGESDSKVNQFVVSVGPVLTFLPHERWGVEASFGEISYSKNSQQNPYYNTDHFNASLGSLNFGINYFINRKAE</sequence>
<dbReference type="EMBL" id="JAFKCW010000001">
    <property type="protein sequence ID" value="MBN7799403.1"/>
    <property type="molecule type" value="Genomic_DNA"/>
</dbReference>
<comment type="caution">
    <text evidence="2">The sequence shown here is derived from an EMBL/GenBank/DDBJ whole genome shotgun (WGS) entry which is preliminary data.</text>
</comment>
<evidence type="ECO:0000313" key="3">
    <source>
        <dbReference type="Proteomes" id="UP000664698"/>
    </source>
</evidence>
<proteinExistence type="predicted"/>
<keyword evidence="3" id="KW-1185">Reference proteome</keyword>
<evidence type="ECO:0000256" key="1">
    <source>
        <dbReference type="SAM" id="SignalP"/>
    </source>
</evidence>
<name>A0ABS3BJR3_9BACT</name>
<protein>
    <submittedName>
        <fullName evidence="2">Outer membrane beta-barrel protein</fullName>
    </submittedName>
</protein>
<reference evidence="2 3" key="1">
    <citation type="submission" date="2021-03" db="EMBL/GenBank/DDBJ databases">
        <title>novel species isolated from a fishpond in China.</title>
        <authorList>
            <person name="Lu H."/>
            <person name="Cai Z."/>
        </authorList>
    </citation>
    <scope>NUCLEOTIDE SEQUENCE [LARGE SCALE GENOMIC DNA]</scope>
    <source>
        <strain evidence="2 3">JCM 31546</strain>
    </source>
</reference>
<evidence type="ECO:0000313" key="2">
    <source>
        <dbReference type="EMBL" id="MBN7799403.1"/>
    </source>
</evidence>
<keyword evidence="1" id="KW-0732">Signal</keyword>